<dbReference type="EMBL" id="CP020003">
    <property type="protein sequence ID" value="AQY42328.1"/>
    <property type="molecule type" value="Genomic_DNA"/>
</dbReference>
<proteinExistence type="predicted"/>
<name>A0A9W3XM39_BACTU</name>
<dbReference type="SMART" id="SM00953">
    <property type="entry name" value="RES"/>
    <property type="match status" value="1"/>
</dbReference>
<dbReference type="AlphaFoldDB" id="A0A9W3XM39"/>
<dbReference type="InterPro" id="IPR014914">
    <property type="entry name" value="RES_dom"/>
</dbReference>
<dbReference type="Pfam" id="PF18870">
    <property type="entry name" value="HEPN_RES_NTD1"/>
    <property type="match status" value="1"/>
</dbReference>
<organism evidence="1 2">
    <name type="scientific">Bacillus thuringiensis</name>
    <dbReference type="NCBI Taxonomy" id="1428"/>
    <lineage>
        <taxon>Bacteria</taxon>
        <taxon>Bacillati</taxon>
        <taxon>Bacillota</taxon>
        <taxon>Bacilli</taxon>
        <taxon>Bacillales</taxon>
        <taxon>Bacillaceae</taxon>
        <taxon>Bacillus</taxon>
        <taxon>Bacillus cereus group</taxon>
    </lineage>
</organism>
<reference evidence="1 2" key="1">
    <citation type="submission" date="2017-03" db="EMBL/GenBank/DDBJ databases">
        <title>Complete genome sequence of Bacillus thuringiensis L-7601, a novel melanin producing strain.</title>
        <authorList>
            <person name="Cai J."/>
            <person name="Cao Z."/>
            <person name="Tan T."/>
        </authorList>
    </citation>
    <scope>NUCLEOTIDE SEQUENCE [LARGE SCALE GENOMIC DNA]</scope>
    <source>
        <strain evidence="1 2">L-7601</strain>
        <plasmid evidence="1 2">unnamed1</plasmid>
    </source>
</reference>
<dbReference type="Pfam" id="PF08808">
    <property type="entry name" value="RES"/>
    <property type="match status" value="1"/>
</dbReference>
<gene>
    <name evidence="1" type="ORF">B4918_30965</name>
</gene>
<keyword evidence="1" id="KW-0614">Plasmid</keyword>
<dbReference type="RefSeq" id="WP_061663788.1">
    <property type="nucleotide sequence ID" value="NZ_VKQL01000057.1"/>
</dbReference>
<accession>A0A9W3XM39</accession>
<geneLocation type="plasmid" evidence="1 2">
    <name>unnamed1</name>
</geneLocation>
<evidence type="ECO:0000313" key="1">
    <source>
        <dbReference type="EMBL" id="AQY42328.1"/>
    </source>
</evidence>
<protein>
    <submittedName>
        <fullName evidence="1">Uncharacterized protein</fullName>
    </submittedName>
</protein>
<dbReference type="Proteomes" id="UP000191057">
    <property type="component" value="Plasmid unnamed1"/>
</dbReference>
<evidence type="ECO:0000313" key="2">
    <source>
        <dbReference type="Proteomes" id="UP000191057"/>
    </source>
</evidence>
<dbReference type="InterPro" id="IPR041206">
    <property type="entry name" value="HEPN/RES_NTD1"/>
</dbReference>
<sequence>MYCCDKCFKDEYVIELIKSKRVVGDECNYCGSKGVSVAKVSDLLDMFNNLFTYFVKSEPEKYIYMDGMPTIEEAYGTGENLWDLLREEWDVFSDITDENLLYDILNANKDVEKEGIISANTMFYTAMDVSDHFNVGDWWNDLADSLKHKNRFFPQISSCSRKNDDLLDYLGMLFLSISTTVGENDKFYRARIGEYAKSTELEAPPEEKILKSGRANPVGIRVLYTAIDEETAVAEVRPWKSAKVTIASVKPKEPLKLVDLSKVSDRMDKILKSPFSVENIYNELTALNVLSNLDKALSKPVSPDTSELDYIPSQYLTEYIKFLGYDGVIFRSSLGPGENYVFYEQENKFWMPKSKLNVEILELYEVSGLKYDFSIIPKHVMPGVKL</sequence>